<evidence type="ECO:0000256" key="1">
    <source>
        <dbReference type="ARBA" id="ARBA00022618"/>
    </source>
</evidence>
<gene>
    <name evidence="5" type="primary">sepF</name>
    <name evidence="7" type="ORF">R6G80_04260</name>
    <name evidence="6" type="ORF">R6G86_00930</name>
</gene>
<comment type="subunit">
    <text evidence="5">Homodimer. Interacts with FtsZ.</text>
</comment>
<keyword evidence="5" id="KW-0963">Cytoplasm</keyword>
<protein>
    <recommendedName>
        <fullName evidence="5">Cell division protein SepF</fullName>
    </recommendedName>
</protein>
<evidence type="ECO:0000313" key="9">
    <source>
        <dbReference type="Proteomes" id="UP001281731"/>
    </source>
</evidence>
<organism evidence="7 9">
    <name type="scientific">Actinotignum urinale</name>
    <dbReference type="NCBI Taxonomy" id="190146"/>
    <lineage>
        <taxon>Bacteria</taxon>
        <taxon>Bacillati</taxon>
        <taxon>Actinomycetota</taxon>
        <taxon>Actinomycetes</taxon>
        <taxon>Actinomycetales</taxon>
        <taxon>Actinomycetaceae</taxon>
        <taxon>Actinotignum</taxon>
    </lineage>
</organism>
<dbReference type="Proteomes" id="UP001275049">
    <property type="component" value="Unassembled WGS sequence"/>
</dbReference>
<dbReference type="GO" id="GO:0005737">
    <property type="term" value="C:cytoplasm"/>
    <property type="evidence" value="ECO:0007669"/>
    <property type="project" value="UniProtKB-SubCell"/>
</dbReference>
<evidence type="ECO:0000313" key="6">
    <source>
        <dbReference type="EMBL" id="MDY5132307.1"/>
    </source>
</evidence>
<dbReference type="GO" id="GO:0000917">
    <property type="term" value="P:division septum assembly"/>
    <property type="evidence" value="ECO:0007669"/>
    <property type="project" value="UniProtKB-KW"/>
</dbReference>
<dbReference type="PANTHER" id="PTHR35798:SF1">
    <property type="entry name" value="CELL DIVISION PROTEIN SEPF"/>
    <property type="match status" value="1"/>
</dbReference>
<comment type="function">
    <text evidence="4 5">Cell division protein that is part of the divisome complex and is recruited early to the Z-ring. Probably stimulates Z-ring formation, perhaps through the cross-linking of FtsZ protofilaments. Its function overlaps with FtsA.</text>
</comment>
<dbReference type="EMBL" id="JAWNGA010000001">
    <property type="protein sequence ID" value="MDY5132307.1"/>
    <property type="molecule type" value="Genomic_DNA"/>
</dbReference>
<dbReference type="AlphaFoldDB" id="A0AAW9HQI8"/>
<keyword evidence="8" id="KW-1185">Reference proteome</keyword>
<keyword evidence="2 5" id="KW-0717">Septation</keyword>
<reference evidence="7 8" key="1">
    <citation type="submission" date="2023-10" db="EMBL/GenBank/DDBJ databases">
        <title>Whole Genome based description of the genera Actinobaculum and Actinotignum reveals a complex phylogenetic relationship within the species included in the genus Actinotignum.</title>
        <authorList>
            <person name="Jensen C.S."/>
            <person name="Dargis R."/>
            <person name="Kemp M."/>
            <person name="Christensen J.J."/>
        </authorList>
    </citation>
    <scope>NUCLEOTIDE SEQUENCE</scope>
    <source>
        <strain evidence="7">SLA_B511</strain>
        <strain evidence="6 8">SLA_B974</strain>
    </source>
</reference>
<evidence type="ECO:0000256" key="3">
    <source>
        <dbReference type="ARBA" id="ARBA00023306"/>
    </source>
</evidence>
<dbReference type="InterPro" id="IPR023052">
    <property type="entry name" value="Cell_div_SepF"/>
</dbReference>
<dbReference type="EMBL" id="JAWNGC010000004">
    <property type="protein sequence ID" value="MDY5154937.1"/>
    <property type="molecule type" value="Genomic_DNA"/>
</dbReference>
<dbReference type="Proteomes" id="UP001281731">
    <property type="component" value="Unassembled WGS sequence"/>
</dbReference>
<dbReference type="HAMAP" id="MF_01197">
    <property type="entry name" value="SepF"/>
    <property type="match status" value="1"/>
</dbReference>
<dbReference type="Gene3D" id="3.30.110.150">
    <property type="entry name" value="SepF-like protein"/>
    <property type="match status" value="1"/>
</dbReference>
<comment type="similarity">
    <text evidence="5">Belongs to the SepF family.</text>
</comment>
<dbReference type="Pfam" id="PF04472">
    <property type="entry name" value="SepF"/>
    <property type="match status" value="1"/>
</dbReference>
<proteinExistence type="inferred from homology"/>
<dbReference type="InterPro" id="IPR038594">
    <property type="entry name" value="SepF-like_sf"/>
</dbReference>
<evidence type="ECO:0000256" key="2">
    <source>
        <dbReference type="ARBA" id="ARBA00023210"/>
    </source>
</evidence>
<keyword evidence="3 5" id="KW-0131">Cell cycle</keyword>
<evidence type="ECO:0000256" key="5">
    <source>
        <dbReference type="HAMAP-Rule" id="MF_01197"/>
    </source>
</evidence>
<dbReference type="RefSeq" id="WP_022865664.1">
    <property type="nucleotide sequence ID" value="NZ_CAMYCL010000044.1"/>
</dbReference>
<sequence>MSLLKRFVSKATLNDDYDRYDDSSYYDDEAYAEEDEIAVTDLHAVAEQPDISRILTAKPRTFNDIRSFAEQYRQGIPVIVNLSETDDVVRNRIVDFATGMCFALYGHFSQVSEDVVLMVPQSVRLENQRSQSRDHFS</sequence>
<keyword evidence="1 5" id="KW-0132">Cell division</keyword>
<dbReference type="PANTHER" id="PTHR35798">
    <property type="entry name" value="CELL DIVISION PROTEIN SEPF"/>
    <property type="match status" value="1"/>
</dbReference>
<name>A0AAW9HQI8_9ACTO</name>
<evidence type="ECO:0000313" key="8">
    <source>
        <dbReference type="Proteomes" id="UP001275049"/>
    </source>
</evidence>
<comment type="caution">
    <text evidence="7">The sequence shown here is derived from an EMBL/GenBank/DDBJ whole genome shotgun (WGS) entry which is preliminary data.</text>
</comment>
<dbReference type="GO" id="GO:0043093">
    <property type="term" value="P:FtsZ-dependent cytokinesis"/>
    <property type="evidence" value="ECO:0007669"/>
    <property type="project" value="UniProtKB-UniRule"/>
</dbReference>
<evidence type="ECO:0000256" key="4">
    <source>
        <dbReference type="ARBA" id="ARBA00044936"/>
    </source>
</evidence>
<comment type="subcellular location">
    <subcellularLocation>
        <location evidence="5">Cytoplasm</location>
    </subcellularLocation>
    <text evidence="5">Localizes to the division site, in a FtsZ-dependent manner.</text>
</comment>
<evidence type="ECO:0000313" key="7">
    <source>
        <dbReference type="EMBL" id="MDY5154937.1"/>
    </source>
</evidence>
<accession>A0AAW9HQI8</accession>
<dbReference type="InterPro" id="IPR007561">
    <property type="entry name" value="Cell_div_SepF/SepF-rel"/>
</dbReference>